<gene>
    <name evidence="1" type="ORF">PXH69_30605</name>
</gene>
<evidence type="ECO:0000313" key="2">
    <source>
        <dbReference type="Proteomes" id="UP001217325"/>
    </source>
</evidence>
<accession>A0AAW6LSZ9</accession>
<sequence>MVTRPANGGYVIDVQLMCADGAAASVVFPTDRYSVGQRIGGVTAQRVLADQSGFQDEVYMRSRFPLWQRYLVR</sequence>
<proteinExistence type="predicted"/>
<dbReference type="RefSeq" id="WP_256521046.1">
    <property type="nucleotide sequence ID" value="NZ_CP089607.1"/>
</dbReference>
<name>A0AAW6LSZ9_RHOSG</name>
<dbReference type="EMBL" id="JARDXE010000026">
    <property type="protein sequence ID" value="MDE8649331.1"/>
    <property type="molecule type" value="Genomic_DNA"/>
</dbReference>
<protein>
    <submittedName>
        <fullName evidence="1">Uncharacterized protein</fullName>
    </submittedName>
</protein>
<organism evidence="1 2">
    <name type="scientific">Rhodococcus qingshengii</name>
    <dbReference type="NCBI Taxonomy" id="334542"/>
    <lineage>
        <taxon>Bacteria</taxon>
        <taxon>Bacillati</taxon>
        <taxon>Actinomycetota</taxon>
        <taxon>Actinomycetes</taxon>
        <taxon>Mycobacteriales</taxon>
        <taxon>Nocardiaceae</taxon>
        <taxon>Rhodococcus</taxon>
        <taxon>Rhodococcus erythropolis group</taxon>
    </lineage>
</organism>
<dbReference type="AlphaFoldDB" id="A0AAW6LSZ9"/>
<comment type="caution">
    <text evidence="1">The sequence shown here is derived from an EMBL/GenBank/DDBJ whole genome shotgun (WGS) entry which is preliminary data.</text>
</comment>
<evidence type="ECO:0000313" key="1">
    <source>
        <dbReference type="EMBL" id="MDE8649331.1"/>
    </source>
</evidence>
<dbReference type="Proteomes" id="UP001217325">
    <property type="component" value="Unassembled WGS sequence"/>
</dbReference>
<reference evidence="1" key="1">
    <citation type="submission" date="2023-02" db="EMBL/GenBank/DDBJ databases">
        <title>A novel hydrolase synthesized by Rhodococcus erythropolis HQ is responsible for the detoxification of Zearalenone.</title>
        <authorList>
            <person name="Hu J."/>
            <person name="Xu J."/>
        </authorList>
    </citation>
    <scope>NUCLEOTIDE SEQUENCE</scope>
    <source>
        <strain evidence="1">HQ</strain>
    </source>
</reference>